<dbReference type="PANTHER" id="PTHR42983:SF1">
    <property type="entry name" value="IRON-MOLYBDENUM PROTEIN"/>
    <property type="match status" value="1"/>
</dbReference>
<dbReference type="CDD" id="cd00851">
    <property type="entry name" value="MTH1175"/>
    <property type="match status" value="1"/>
</dbReference>
<dbReference type="InterPro" id="IPR036105">
    <property type="entry name" value="DiNase_FeMo-co_biosyn_sf"/>
</dbReference>
<protein>
    <recommendedName>
        <fullName evidence="1">Dinitrogenase iron-molybdenum cofactor biosynthesis domain-containing protein</fullName>
    </recommendedName>
</protein>
<dbReference type="InterPro" id="IPR033913">
    <property type="entry name" value="MTH1175_dom"/>
</dbReference>
<evidence type="ECO:0000259" key="1">
    <source>
        <dbReference type="Pfam" id="PF02579"/>
    </source>
</evidence>
<sequence length="112" mass="11742">MRYAIPISGGKIAVHFGHCSHFALFDVDEATMAIVGKDIVPSPGHEPGLLPAWLADEGVSVVVAGGMGSRAQGLFRENRIQVVIGTLQSDPEAAVLDHIKGTLATGDNLCDH</sequence>
<evidence type="ECO:0000313" key="2">
    <source>
        <dbReference type="EMBL" id="GAG09141.1"/>
    </source>
</evidence>
<dbReference type="InterPro" id="IPR003731">
    <property type="entry name" value="Di-Nase_FeMo-co_biosynth"/>
</dbReference>
<organism evidence="2">
    <name type="scientific">marine sediment metagenome</name>
    <dbReference type="NCBI Taxonomy" id="412755"/>
    <lineage>
        <taxon>unclassified sequences</taxon>
        <taxon>metagenomes</taxon>
        <taxon>ecological metagenomes</taxon>
    </lineage>
</organism>
<dbReference type="Gene3D" id="3.30.420.130">
    <property type="entry name" value="Dinitrogenase iron-molybdenum cofactor biosynthesis domain"/>
    <property type="match status" value="1"/>
</dbReference>
<proteinExistence type="predicted"/>
<dbReference type="SUPFAM" id="SSF53146">
    <property type="entry name" value="Nitrogenase accessory factor-like"/>
    <property type="match status" value="1"/>
</dbReference>
<dbReference type="AlphaFoldDB" id="X0W927"/>
<dbReference type="EMBL" id="BARS01024545">
    <property type="protein sequence ID" value="GAG09141.1"/>
    <property type="molecule type" value="Genomic_DNA"/>
</dbReference>
<feature type="domain" description="Dinitrogenase iron-molybdenum cofactor biosynthesis" evidence="1">
    <location>
        <begin position="9"/>
        <end position="95"/>
    </location>
</feature>
<dbReference type="Pfam" id="PF02579">
    <property type="entry name" value="Nitro_FeMo-Co"/>
    <property type="match status" value="1"/>
</dbReference>
<name>X0W927_9ZZZZ</name>
<accession>X0W927</accession>
<comment type="caution">
    <text evidence="2">The sequence shown here is derived from an EMBL/GenBank/DDBJ whole genome shotgun (WGS) entry which is preliminary data.</text>
</comment>
<dbReference type="PANTHER" id="PTHR42983">
    <property type="entry name" value="DINITROGENASE IRON-MOLYBDENUM COFACTOR PROTEIN-RELATED"/>
    <property type="match status" value="1"/>
</dbReference>
<gene>
    <name evidence="2" type="ORF">S01H1_38954</name>
</gene>
<reference evidence="2" key="1">
    <citation type="journal article" date="2014" name="Front. Microbiol.">
        <title>High frequency of phylogenetically diverse reductive dehalogenase-homologous genes in deep subseafloor sedimentary metagenomes.</title>
        <authorList>
            <person name="Kawai M."/>
            <person name="Futagami T."/>
            <person name="Toyoda A."/>
            <person name="Takaki Y."/>
            <person name="Nishi S."/>
            <person name="Hori S."/>
            <person name="Arai W."/>
            <person name="Tsubouchi T."/>
            <person name="Morono Y."/>
            <person name="Uchiyama I."/>
            <person name="Ito T."/>
            <person name="Fujiyama A."/>
            <person name="Inagaki F."/>
            <person name="Takami H."/>
        </authorList>
    </citation>
    <scope>NUCLEOTIDE SEQUENCE</scope>
    <source>
        <strain evidence="2">Expedition CK06-06</strain>
    </source>
</reference>